<dbReference type="Proteomes" id="UP000051074">
    <property type="component" value="Unassembled WGS sequence"/>
</dbReference>
<proteinExistence type="predicted"/>
<evidence type="ECO:0000256" key="1">
    <source>
        <dbReference type="SAM" id="SignalP"/>
    </source>
</evidence>
<dbReference type="EMBL" id="AZDU01000059">
    <property type="protein sequence ID" value="KRL00055.1"/>
    <property type="molecule type" value="Genomic_DNA"/>
</dbReference>
<dbReference type="InterPro" id="IPR038765">
    <property type="entry name" value="Papain-like_cys_pep_sf"/>
</dbReference>
<dbReference type="SUPFAM" id="SSF54001">
    <property type="entry name" value="Cysteine proteinases"/>
    <property type="match status" value="1"/>
</dbReference>
<evidence type="ECO:0000313" key="2">
    <source>
        <dbReference type="EMBL" id="KRL00055.1"/>
    </source>
</evidence>
<name>K0NSG5_9LACO</name>
<keyword evidence="3" id="KW-1185">Reference proteome</keyword>
<comment type="caution">
    <text evidence="2">The sequence shown here is derived from an EMBL/GenBank/DDBJ whole genome shotgun (WGS) entry which is preliminary data.</text>
</comment>
<feature type="signal peptide" evidence="1">
    <location>
        <begin position="1"/>
        <end position="26"/>
    </location>
</feature>
<dbReference type="PROSITE" id="PS51257">
    <property type="entry name" value="PROKAR_LIPOPROTEIN"/>
    <property type="match status" value="1"/>
</dbReference>
<organism evidence="2 3">
    <name type="scientific">Lactobacillus equicursoris DSM 19284 = JCM 14600 = CIP 110162</name>
    <dbReference type="NCBI Taxonomy" id="1293597"/>
    <lineage>
        <taxon>Bacteria</taxon>
        <taxon>Bacillati</taxon>
        <taxon>Bacillota</taxon>
        <taxon>Bacilli</taxon>
        <taxon>Lactobacillales</taxon>
        <taxon>Lactobacillaceae</taxon>
        <taxon>Lactobacillus</taxon>
    </lineage>
</organism>
<accession>K0NSG5</accession>
<dbReference type="RefSeq" id="WP_008460355.1">
    <property type="nucleotide sequence ID" value="NZ_AZDU01000059.1"/>
</dbReference>
<keyword evidence="1" id="KW-0732">Signal</keyword>
<dbReference type="Gene3D" id="3.90.1720.10">
    <property type="entry name" value="endopeptidase domain like (from Nostoc punctiforme)"/>
    <property type="match status" value="1"/>
</dbReference>
<sequence length="286" mass="32094">MKINKLAVSVCIAVSCLTCSVTSVKADTTQNEFEQAYEVGRSKGILTDQNMTKDEFFSLCKDSVFPSYVEYSTNHPGTTFADYIAEDNYEVPLQKATDEPETVSATGDKSNASSLFTSFFSTVSARKGYSMKAGDILICYGRNITSKYVGHAAIASSSKYIMEMTGPGHRAEHTSKATFFKRNSGNKKYVAVFRIKNHPKYADDAASYAYHHMYIHDNPWYLFPSSMYQKSPSYCSKYVYIAYQRGATSKALYPIPGPSAVILPHGMWHWFKDSFTPSYVYKVTSY</sequence>
<dbReference type="AlphaFoldDB" id="K0NSG5"/>
<evidence type="ECO:0000313" key="3">
    <source>
        <dbReference type="Proteomes" id="UP000051074"/>
    </source>
</evidence>
<gene>
    <name evidence="2" type="ORF">FC20_GL001536</name>
</gene>
<protein>
    <submittedName>
        <fullName evidence="2">Uncharacterized protein</fullName>
    </submittedName>
</protein>
<feature type="chain" id="PRO_5009962966" evidence="1">
    <location>
        <begin position="27"/>
        <end position="286"/>
    </location>
</feature>
<reference evidence="2 3" key="1">
    <citation type="journal article" date="2015" name="Genome Announc.">
        <title>Expanding the biotechnology potential of lactobacilli through comparative genomics of 213 strains and associated genera.</title>
        <authorList>
            <person name="Sun Z."/>
            <person name="Harris H.M."/>
            <person name="McCann A."/>
            <person name="Guo C."/>
            <person name="Argimon S."/>
            <person name="Zhang W."/>
            <person name="Yang X."/>
            <person name="Jeffery I.B."/>
            <person name="Cooney J.C."/>
            <person name="Kagawa T.F."/>
            <person name="Liu W."/>
            <person name="Song Y."/>
            <person name="Salvetti E."/>
            <person name="Wrobel A."/>
            <person name="Rasinkangas P."/>
            <person name="Parkhill J."/>
            <person name="Rea M.C."/>
            <person name="O'Sullivan O."/>
            <person name="Ritari J."/>
            <person name="Douillard F.P."/>
            <person name="Paul Ross R."/>
            <person name="Yang R."/>
            <person name="Briner A.E."/>
            <person name="Felis G.E."/>
            <person name="de Vos W.M."/>
            <person name="Barrangou R."/>
            <person name="Klaenhammer T.R."/>
            <person name="Caufield P.W."/>
            <person name="Cui Y."/>
            <person name="Zhang H."/>
            <person name="O'Toole P.W."/>
        </authorList>
    </citation>
    <scope>NUCLEOTIDE SEQUENCE [LARGE SCALE GENOMIC DNA]</scope>
    <source>
        <strain evidence="2 3">DSM 19284</strain>
    </source>
</reference>
<dbReference type="STRING" id="1293597.FC20_GL001536"/>
<dbReference type="PATRIC" id="fig|1293597.4.peg.1640"/>
<dbReference type="eggNOG" id="ENOG5033EBR">
    <property type="taxonomic scope" value="Bacteria"/>
</dbReference>